<proteinExistence type="predicted"/>
<organism evidence="1 2">
    <name type="scientific">Amycolatopsis nalaikhensis</name>
    <dbReference type="NCBI Taxonomy" id="715472"/>
    <lineage>
        <taxon>Bacteria</taxon>
        <taxon>Bacillati</taxon>
        <taxon>Actinomycetota</taxon>
        <taxon>Actinomycetes</taxon>
        <taxon>Pseudonocardiales</taxon>
        <taxon>Pseudonocardiaceae</taxon>
        <taxon>Amycolatopsis</taxon>
    </lineage>
</organism>
<sequence>MYRPEDLRTVEVVGYLRENSGRFFRAGAADVRISRRDGWLLVDSDVDWLRDVEDFVFGRIVPFTGAGPNSMFAEVLLVAFAKVSPRHLRGQCE</sequence>
<evidence type="ECO:0000313" key="1">
    <source>
        <dbReference type="EMBL" id="WIV55817.1"/>
    </source>
</evidence>
<dbReference type="EMBL" id="CP127173">
    <property type="protein sequence ID" value="WIV55817.1"/>
    <property type="molecule type" value="Genomic_DNA"/>
</dbReference>
<reference evidence="1 2" key="1">
    <citation type="submission" date="2023-06" db="EMBL/GenBank/DDBJ databases">
        <authorList>
            <person name="Oyuntsetseg B."/>
            <person name="Kim S.B."/>
        </authorList>
    </citation>
    <scope>NUCLEOTIDE SEQUENCE [LARGE SCALE GENOMIC DNA]</scope>
    <source>
        <strain evidence="1 2">2-2</strain>
    </source>
</reference>
<name>A0ABY8XJN5_9PSEU</name>
<accession>A0ABY8XJN5</accession>
<gene>
    <name evidence="1" type="ORF">QP939_44605</name>
</gene>
<keyword evidence="2" id="KW-1185">Reference proteome</keyword>
<dbReference type="Proteomes" id="UP001227101">
    <property type="component" value="Chromosome"/>
</dbReference>
<evidence type="ECO:0000313" key="2">
    <source>
        <dbReference type="Proteomes" id="UP001227101"/>
    </source>
</evidence>
<dbReference type="RefSeq" id="WP_285452878.1">
    <property type="nucleotide sequence ID" value="NZ_CP127173.1"/>
</dbReference>
<protein>
    <submittedName>
        <fullName evidence="1">Uncharacterized protein</fullName>
    </submittedName>
</protein>